<comment type="caution">
    <text evidence="8">The sequence shown here is derived from an EMBL/GenBank/DDBJ whole genome shotgun (WGS) entry which is preliminary data.</text>
</comment>
<dbReference type="InterPro" id="IPR010998">
    <property type="entry name" value="Integrase_recombinase_N"/>
</dbReference>
<evidence type="ECO:0000256" key="4">
    <source>
        <dbReference type="ARBA" id="ARBA00023172"/>
    </source>
</evidence>
<dbReference type="PROSITE" id="PS51898">
    <property type="entry name" value="TYR_RECOMBINASE"/>
    <property type="match status" value="1"/>
</dbReference>
<dbReference type="Pfam" id="PF13495">
    <property type="entry name" value="Phage_int_SAM_4"/>
    <property type="match status" value="1"/>
</dbReference>
<evidence type="ECO:0000256" key="1">
    <source>
        <dbReference type="ARBA" id="ARBA00008857"/>
    </source>
</evidence>
<feature type="domain" description="Tyr recombinase" evidence="6">
    <location>
        <begin position="100"/>
        <end position="272"/>
    </location>
</feature>
<dbReference type="InterPro" id="IPR050090">
    <property type="entry name" value="Tyrosine_recombinase_XerCD"/>
</dbReference>
<dbReference type="NCBIfam" id="NF040815">
    <property type="entry name" value="recomb_XerA_Arch"/>
    <property type="match status" value="1"/>
</dbReference>
<reference evidence="8 9" key="1">
    <citation type="journal article" date="2016" name="Nat. Commun.">
        <title>Thousands of microbial genomes shed light on interconnected biogeochemical processes in an aquifer system.</title>
        <authorList>
            <person name="Anantharaman K."/>
            <person name="Brown C.T."/>
            <person name="Hug L.A."/>
            <person name="Sharon I."/>
            <person name="Castelle C.J."/>
            <person name="Probst A.J."/>
            <person name="Thomas B.C."/>
            <person name="Singh A."/>
            <person name="Wilkins M.J."/>
            <person name="Karaoz U."/>
            <person name="Brodie E.L."/>
            <person name="Williams K.H."/>
            <person name="Hubbard S.S."/>
            <person name="Banfield J.F."/>
        </authorList>
    </citation>
    <scope>NUCLEOTIDE SEQUENCE [LARGE SCALE GENOMIC DNA]</scope>
</reference>
<evidence type="ECO:0000256" key="3">
    <source>
        <dbReference type="ARBA" id="ARBA00023125"/>
    </source>
</evidence>
<dbReference type="Gene3D" id="1.10.443.10">
    <property type="entry name" value="Intergrase catalytic core"/>
    <property type="match status" value="1"/>
</dbReference>
<dbReference type="GO" id="GO:0015074">
    <property type="term" value="P:DNA integration"/>
    <property type="evidence" value="ECO:0007669"/>
    <property type="project" value="UniProtKB-KW"/>
</dbReference>
<keyword evidence="2" id="KW-0229">DNA integration</keyword>
<evidence type="ECO:0000256" key="2">
    <source>
        <dbReference type="ARBA" id="ARBA00022908"/>
    </source>
</evidence>
<dbReference type="PROSITE" id="PS51900">
    <property type="entry name" value="CB"/>
    <property type="match status" value="1"/>
</dbReference>
<gene>
    <name evidence="8" type="ORF">A2995_01525</name>
</gene>
<dbReference type="Pfam" id="PF00589">
    <property type="entry name" value="Phage_integrase"/>
    <property type="match status" value="1"/>
</dbReference>
<name>A0A1F6X2Y8_9BACT</name>
<keyword evidence="4" id="KW-0233">DNA recombination</keyword>
<evidence type="ECO:0000259" key="7">
    <source>
        <dbReference type="PROSITE" id="PS51900"/>
    </source>
</evidence>
<dbReference type="PANTHER" id="PTHR30349">
    <property type="entry name" value="PHAGE INTEGRASE-RELATED"/>
    <property type="match status" value="1"/>
</dbReference>
<evidence type="ECO:0000259" key="6">
    <source>
        <dbReference type="PROSITE" id="PS51898"/>
    </source>
</evidence>
<dbReference type="Gene3D" id="1.10.150.130">
    <property type="match status" value="1"/>
</dbReference>
<dbReference type="InterPro" id="IPR044068">
    <property type="entry name" value="CB"/>
</dbReference>
<evidence type="ECO:0000313" key="9">
    <source>
        <dbReference type="Proteomes" id="UP000185809"/>
    </source>
</evidence>
<dbReference type="InterPro" id="IPR002104">
    <property type="entry name" value="Integrase_catalytic"/>
</dbReference>
<dbReference type="InterPro" id="IPR011010">
    <property type="entry name" value="DNA_brk_join_enz"/>
</dbReference>
<dbReference type="InterPro" id="IPR004107">
    <property type="entry name" value="Integrase_SAM-like_N"/>
</dbReference>
<dbReference type="GO" id="GO:0006310">
    <property type="term" value="P:DNA recombination"/>
    <property type="evidence" value="ECO:0007669"/>
    <property type="project" value="UniProtKB-KW"/>
</dbReference>
<keyword evidence="3 5" id="KW-0238">DNA-binding</keyword>
<protein>
    <recommendedName>
        <fullName evidence="10">Integrase</fullName>
    </recommendedName>
</protein>
<evidence type="ECO:0000313" key="8">
    <source>
        <dbReference type="EMBL" id="OGI88462.1"/>
    </source>
</evidence>
<evidence type="ECO:0008006" key="10">
    <source>
        <dbReference type="Google" id="ProtNLM"/>
    </source>
</evidence>
<organism evidence="8 9">
    <name type="scientific">Candidatus Nomurabacteria bacterium RIFCSPLOWO2_01_FULL_33_24</name>
    <dbReference type="NCBI Taxonomy" id="1801765"/>
    <lineage>
        <taxon>Bacteria</taxon>
        <taxon>Candidatus Nomuraibacteriota</taxon>
    </lineage>
</organism>
<dbReference type="SUPFAM" id="SSF56349">
    <property type="entry name" value="DNA breaking-rejoining enzymes"/>
    <property type="match status" value="1"/>
</dbReference>
<feature type="domain" description="Core-binding (CB)" evidence="7">
    <location>
        <begin position="1"/>
        <end position="83"/>
    </location>
</feature>
<dbReference type="Proteomes" id="UP000185809">
    <property type="component" value="Unassembled WGS sequence"/>
</dbReference>
<dbReference type="EMBL" id="MFUP01000003">
    <property type="protein sequence ID" value="OGI88462.1"/>
    <property type="molecule type" value="Genomic_DNA"/>
</dbReference>
<sequence length="277" mass="32489">MHKEQIVKFGRLLEIKRYSPNTRKVYMGAINLFLSFFKNKKILEITNDDVFRYLEHKIKDENISFSSQKGIVSAIKLFYKTIYNKNIKINYIYPDRYESKLPKVLAKEDVKKIIDSIKNIKHRAIISTVYSGGLRVSELTNLKIENIDSNRMTIRIVNGKGNRDREIMLSENLLNLLREYYKKYKPKKYIFEGMNGNKYTTRSVQEVFKKAIKETKINKPASIHTLRHSFATHLIESGTDIRIVQELLGHKNIKTTQIYTHITDLSKLKIKSPLDNL</sequence>
<dbReference type="InterPro" id="IPR013762">
    <property type="entry name" value="Integrase-like_cat_sf"/>
</dbReference>
<dbReference type="AlphaFoldDB" id="A0A1F6X2Y8"/>
<evidence type="ECO:0000256" key="5">
    <source>
        <dbReference type="PROSITE-ProRule" id="PRU01248"/>
    </source>
</evidence>
<accession>A0A1F6X2Y8</accession>
<dbReference type="PANTHER" id="PTHR30349:SF64">
    <property type="entry name" value="PROPHAGE INTEGRASE INTD-RELATED"/>
    <property type="match status" value="1"/>
</dbReference>
<comment type="similarity">
    <text evidence="1">Belongs to the 'phage' integrase family.</text>
</comment>
<proteinExistence type="inferred from homology"/>
<dbReference type="GO" id="GO:0003677">
    <property type="term" value="F:DNA binding"/>
    <property type="evidence" value="ECO:0007669"/>
    <property type="project" value="UniProtKB-UniRule"/>
</dbReference>